<dbReference type="InterPro" id="IPR007235">
    <property type="entry name" value="Glyco_trans_28_C"/>
</dbReference>
<dbReference type="EMBL" id="CP044427">
    <property type="protein sequence ID" value="QFG69783.1"/>
    <property type="molecule type" value="Genomic_DNA"/>
</dbReference>
<dbReference type="PANTHER" id="PTHR21015:SF22">
    <property type="entry name" value="GLYCOSYLTRANSFERASE"/>
    <property type="match status" value="1"/>
</dbReference>
<dbReference type="KEGG" id="serw:FY030_14710"/>
<proteinExistence type="predicted"/>
<dbReference type="OrthoDB" id="555447at2"/>
<accession>A0A5J6V9G4</accession>
<evidence type="ECO:0000259" key="1">
    <source>
        <dbReference type="Pfam" id="PF04101"/>
    </source>
</evidence>
<feature type="domain" description="Glycosyl transferase family 28 C-terminal" evidence="1">
    <location>
        <begin position="167"/>
        <end position="277"/>
    </location>
</feature>
<dbReference type="AlphaFoldDB" id="A0A5J6V9G4"/>
<dbReference type="SUPFAM" id="SSF53756">
    <property type="entry name" value="UDP-Glycosyltransferase/glycogen phosphorylase"/>
    <property type="match status" value="1"/>
</dbReference>
<dbReference type="GO" id="GO:0016758">
    <property type="term" value="F:hexosyltransferase activity"/>
    <property type="evidence" value="ECO:0007669"/>
    <property type="project" value="InterPro"/>
</dbReference>
<dbReference type="PANTHER" id="PTHR21015">
    <property type="entry name" value="UDP-N-ACETYLGLUCOSAMINE--N-ACETYLMURAMYL-(PENTAPEPTIDE) PYROPHOSPHORYL-UNDECAPRENOL N-ACETYLGLUCOSAMINE TRANSFERASE 1"/>
    <property type="match status" value="1"/>
</dbReference>
<evidence type="ECO:0000313" key="2">
    <source>
        <dbReference type="EMBL" id="QFG69783.1"/>
    </source>
</evidence>
<dbReference type="RefSeq" id="WP_158062277.1">
    <property type="nucleotide sequence ID" value="NZ_CP044427.1"/>
</dbReference>
<gene>
    <name evidence="2" type="ORF">FY030_14710</name>
</gene>
<keyword evidence="2" id="KW-0808">Transferase</keyword>
<dbReference type="Gene3D" id="3.40.50.2000">
    <property type="entry name" value="Glycogen Phosphorylase B"/>
    <property type="match status" value="2"/>
</dbReference>
<protein>
    <submittedName>
        <fullName evidence="2">Glycosyl transferase family 28</fullName>
    </submittedName>
</protein>
<dbReference type="Proteomes" id="UP000326546">
    <property type="component" value="Chromosome"/>
</dbReference>
<dbReference type="Pfam" id="PF04101">
    <property type="entry name" value="Glyco_tran_28_C"/>
    <property type="match status" value="1"/>
</dbReference>
<name>A0A5J6V9G4_9MICO</name>
<reference evidence="2 3" key="1">
    <citation type="submission" date="2019-09" db="EMBL/GenBank/DDBJ databases">
        <title>Serinicoccus pratensis sp. nov., isolated from meadow soil.</title>
        <authorList>
            <person name="Zhang W."/>
        </authorList>
    </citation>
    <scope>NUCLEOTIDE SEQUENCE [LARGE SCALE GENOMIC DNA]</scope>
    <source>
        <strain evidence="2 3">W204</strain>
    </source>
</reference>
<sequence length="309" mass="34261">MGGVFLIASPGGHIDELYDLTSRLVDSTTRRLWITARTPQTAQLLTTELTEWVPPIASRQGHRALAQLPYAMQLIHRYRPSLVISTGAALAVPHLVASRTLGVPTHYIESATRLEGPSVTGRMMENLPGVRRHHQGFRVPRQGWSHLGSVFDAYRPGPRVSRELRRVVVIVGTERYPFSRALESVARALPGDVEVLYQVGHTPPPDSSASYQKWLPLDELLRAMERADVVVTHAGVGSVLTALRLAKHPLVIPRLPQLGEHVDNHQSQLARMLEAKGLVTVAWRDSDLLPMLTDAAQRSTIRWGTQVNL</sequence>
<organism evidence="2 3">
    <name type="scientific">Ornithinimicrobium pratense</name>
    <dbReference type="NCBI Taxonomy" id="2593973"/>
    <lineage>
        <taxon>Bacteria</taxon>
        <taxon>Bacillati</taxon>
        <taxon>Actinomycetota</taxon>
        <taxon>Actinomycetes</taxon>
        <taxon>Micrococcales</taxon>
        <taxon>Ornithinimicrobiaceae</taxon>
        <taxon>Ornithinimicrobium</taxon>
    </lineage>
</organism>
<keyword evidence="3" id="KW-1185">Reference proteome</keyword>
<evidence type="ECO:0000313" key="3">
    <source>
        <dbReference type="Proteomes" id="UP000326546"/>
    </source>
</evidence>